<proteinExistence type="predicted"/>
<reference evidence="1 2" key="1">
    <citation type="submission" date="2024-09" db="EMBL/GenBank/DDBJ databases">
        <authorList>
            <person name="Lee S.D."/>
        </authorList>
    </citation>
    <scope>NUCLEOTIDE SEQUENCE [LARGE SCALE GENOMIC DNA]</scope>
    <source>
        <strain evidence="1 2">N1-1</strain>
    </source>
</reference>
<organism evidence="1 2">
    <name type="scientific">Streptacidiphilus alkalitolerans</name>
    <dbReference type="NCBI Taxonomy" id="3342712"/>
    <lineage>
        <taxon>Bacteria</taxon>
        <taxon>Bacillati</taxon>
        <taxon>Actinomycetota</taxon>
        <taxon>Actinomycetes</taxon>
        <taxon>Kitasatosporales</taxon>
        <taxon>Streptomycetaceae</taxon>
        <taxon>Streptacidiphilus</taxon>
    </lineage>
</organism>
<evidence type="ECO:0000313" key="2">
    <source>
        <dbReference type="Proteomes" id="UP001592582"/>
    </source>
</evidence>
<comment type="caution">
    <text evidence="1">The sequence shown here is derived from an EMBL/GenBank/DDBJ whole genome shotgun (WGS) entry which is preliminary data.</text>
</comment>
<evidence type="ECO:0000313" key="1">
    <source>
        <dbReference type="EMBL" id="MFC1409909.1"/>
    </source>
</evidence>
<dbReference type="EMBL" id="JBHEZX010000004">
    <property type="protein sequence ID" value="MFC1409909.1"/>
    <property type="molecule type" value="Genomic_DNA"/>
</dbReference>
<dbReference type="RefSeq" id="WP_380506546.1">
    <property type="nucleotide sequence ID" value="NZ_JBHEZX010000004.1"/>
</dbReference>
<gene>
    <name evidence="1" type="ORF">ACEZDG_11540</name>
</gene>
<protein>
    <submittedName>
        <fullName evidence="1">Uncharacterized protein</fullName>
    </submittedName>
</protein>
<accession>A0ABV6V865</accession>
<name>A0ABV6V865_9ACTN</name>
<dbReference type="Proteomes" id="UP001592582">
    <property type="component" value="Unassembled WGS sequence"/>
</dbReference>
<sequence length="140" mass="15195">MTMQNPTLDPGVDTLPLLDSPWSVRFAHGTRGRVALEVYNAGLLLDVLVAQPLAADLLRGARRTVSNGLSSVLAWGHLPPDGIPPAVELTRRHRAPYAAEPRIGAGVFWLALAQGSFDRVTATHRDGTSERLRVRAGWSR</sequence>
<keyword evidence="2" id="KW-1185">Reference proteome</keyword>